<dbReference type="OrthoDB" id="9814245at2"/>
<reference evidence="2 3" key="1">
    <citation type="journal article" date="2014" name="Int. J. Syst. Evol. Microbiol.">
        <title>Ramlibacter solisilvae sp. nov., isolated from forest soil, and emended description of the genus Ramlibacter.</title>
        <authorList>
            <person name="Lee H.J."/>
            <person name="Lee S.H."/>
            <person name="Lee S.S."/>
            <person name="Lee J.S."/>
            <person name="Kim Y."/>
            <person name="Kim S.C."/>
            <person name="Jeon C.O."/>
        </authorList>
    </citation>
    <scope>NUCLEOTIDE SEQUENCE [LARGE SCALE GENOMIC DNA]</scope>
    <source>
        <strain evidence="2 3">5-10</strain>
    </source>
</reference>
<evidence type="ECO:0008006" key="4">
    <source>
        <dbReference type="Google" id="ProtNLM"/>
    </source>
</evidence>
<dbReference type="AlphaFoldDB" id="A0A127JYH2"/>
<gene>
    <name evidence="2" type="ORF">UC35_21555</name>
</gene>
<accession>A0A127JYH2</accession>
<proteinExistence type="predicted"/>
<keyword evidence="3" id="KW-1185">Reference proteome</keyword>
<dbReference type="RefSeq" id="WP_061503359.1">
    <property type="nucleotide sequence ID" value="NZ_CP010951.1"/>
</dbReference>
<evidence type="ECO:0000313" key="3">
    <source>
        <dbReference type="Proteomes" id="UP000070433"/>
    </source>
</evidence>
<protein>
    <recommendedName>
        <fullName evidence="4">General stress protein</fullName>
    </recommendedName>
</protein>
<dbReference type="InterPro" id="IPR019626">
    <property type="entry name" value="Stress-induced_KGG_rpt"/>
</dbReference>
<name>A0A127JYH2_9BURK</name>
<dbReference type="Proteomes" id="UP000070433">
    <property type="component" value="Chromosome"/>
</dbReference>
<feature type="region of interest" description="Disordered" evidence="1">
    <location>
        <begin position="1"/>
        <end position="78"/>
    </location>
</feature>
<evidence type="ECO:0000313" key="2">
    <source>
        <dbReference type="EMBL" id="AMO24944.1"/>
    </source>
</evidence>
<evidence type="ECO:0000256" key="1">
    <source>
        <dbReference type="SAM" id="MobiDB-lite"/>
    </source>
</evidence>
<dbReference type="EMBL" id="CP010951">
    <property type="protein sequence ID" value="AMO24944.1"/>
    <property type="molecule type" value="Genomic_DNA"/>
</dbReference>
<organism evidence="2 3">
    <name type="scientific">Ramlibacter tataouinensis</name>
    <dbReference type="NCBI Taxonomy" id="94132"/>
    <lineage>
        <taxon>Bacteria</taxon>
        <taxon>Pseudomonadati</taxon>
        <taxon>Pseudomonadota</taxon>
        <taxon>Betaproteobacteria</taxon>
        <taxon>Burkholderiales</taxon>
        <taxon>Comamonadaceae</taxon>
        <taxon>Ramlibacter</taxon>
    </lineage>
</organism>
<feature type="compositionally biased region" description="Polar residues" evidence="1">
    <location>
        <begin position="1"/>
        <end position="19"/>
    </location>
</feature>
<sequence>MQDLSTTPVTASTNPTASSAPERRLRGFAAMSPEKKKEIASMGGRAAHACGRAHQFSSEEARAAGKKRHQRPTDHPAS</sequence>
<feature type="compositionally biased region" description="Low complexity" evidence="1">
    <location>
        <begin position="43"/>
        <end position="54"/>
    </location>
</feature>
<dbReference type="Pfam" id="PF10685">
    <property type="entry name" value="KGG"/>
    <property type="match status" value="1"/>
</dbReference>